<keyword evidence="10" id="KW-1185">Reference proteome</keyword>
<dbReference type="Gene3D" id="2.60.40.4070">
    <property type="match status" value="1"/>
</dbReference>
<evidence type="ECO:0000313" key="10">
    <source>
        <dbReference type="Proteomes" id="UP001165069"/>
    </source>
</evidence>
<sequence>METGMIGATNSATSAATSGTKTGPSNTIDKDGFLQLLVAQLKNQDPTSSSQDPNAMVQQLTSFSSLEQAQQTNTLLQGLQSQNTGIFQAQAASMIGKKVEVDGSGFNLQSGQASMNIYLNSAANVTFTVKDAKGNIVATLPQGNLNSGKATVNWDGKDSSGNQLPDGAYAVSVTATGPDGKTAVPFQTSLIVKVDSVAFSSSGAISVLSGTNTFPLSKVLGVSA</sequence>
<dbReference type="InterPro" id="IPR025965">
    <property type="entry name" value="FlgD/Vpr_Ig-like"/>
</dbReference>
<dbReference type="Pfam" id="PF13861">
    <property type="entry name" value="FLgD_tudor"/>
    <property type="match status" value="1"/>
</dbReference>
<dbReference type="Pfam" id="PF13860">
    <property type="entry name" value="FlgD_ig"/>
    <property type="match status" value="1"/>
</dbReference>
<keyword evidence="3 5" id="KW-1005">Bacterial flagellum biogenesis</keyword>
<protein>
    <recommendedName>
        <fullName evidence="2 5">Basal-body rod modification protein FlgD</fullName>
    </recommendedName>
</protein>
<dbReference type="Pfam" id="PF03963">
    <property type="entry name" value="FlgD"/>
    <property type="match status" value="1"/>
</dbReference>
<evidence type="ECO:0000259" key="7">
    <source>
        <dbReference type="Pfam" id="PF13860"/>
    </source>
</evidence>
<evidence type="ECO:0000256" key="2">
    <source>
        <dbReference type="ARBA" id="ARBA00016013"/>
    </source>
</evidence>
<evidence type="ECO:0000256" key="1">
    <source>
        <dbReference type="ARBA" id="ARBA00010577"/>
    </source>
</evidence>
<evidence type="ECO:0000313" key="9">
    <source>
        <dbReference type="EMBL" id="GLH73811.1"/>
    </source>
</evidence>
<feature type="domain" description="FlgD Tudor-like" evidence="8">
    <location>
        <begin position="89"/>
        <end position="219"/>
    </location>
</feature>
<dbReference type="InterPro" id="IPR025963">
    <property type="entry name" value="FLgD_Tudor"/>
</dbReference>
<evidence type="ECO:0000259" key="8">
    <source>
        <dbReference type="Pfam" id="PF13861"/>
    </source>
</evidence>
<comment type="similarity">
    <text evidence="1 5">Belongs to the FlgD family.</text>
</comment>
<feature type="domain" description="FlgD/Vpr Ig-like" evidence="7">
    <location>
        <begin position="110"/>
        <end position="177"/>
    </location>
</feature>
<organism evidence="9 10">
    <name type="scientific">Geothrix limicola</name>
    <dbReference type="NCBI Taxonomy" id="2927978"/>
    <lineage>
        <taxon>Bacteria</taxon>
        <taxon>Pseudomonadati</taxon>
        <taxon>Acidobacteriota</taxon>
        <taxon>Holophagae</taxon>
        <taxon>Holophagales</taxon>
        <taxon>Holophagaceae</taxon>
        <taxon>Geothrix</taxon>
    </lineage>
</organism>
<gene>
    <name evidence="9" type="ORF">GETHLI_23130</name>
</gene>
<evidence type="ECO:0000256" key="4">
    <source>
        <dbReference type="ARBA" id="ARBA00024746"/>
    </source>
</evidence>
<feature type="compositionally biased region" description="Low complexity" evidence="6">
    <location>
        <begin position="7"/>
        <end position="25"/>
    </location>
</feature>
<feature type="region of interest" description="Disordered" evidence="6">
    <location>
        <begin position="1"/>
        <end position="26"/>
    </location>
</feature>
<dbReference type="Gene3D" id="2.30.30.910">
    <property type="match status" value="1"/>
</dbReference>
<dbReference type="RefSeq" id="WP_285575412.1">
    <property type="nucleotide sequence ID" value="NZ_BSDE01000004.1"/>
</dbReference>
<accession>A0ABQ5QHJ9</accession>
<dbReference type="EMBL" id="BSDE01000004">
    <property type="protein sequence ID" value="GLH73811.1"/>
    <property type="molecule type" value="Genomic_DNA"/>
</dbReference>
<comment type="caution">
    <text evidence="9">The sequence shown here is derived from an EMBL/GenBank/DDBJ whole genome shotgun (WGS) entry which is preliminary data.</text>
</comment>
<name>A0ABQ5QHJ9_9BACT</name>
<evidence type="ECO:0000256" key="5">
    <source>
        <dbReference type="RuleBase" id="RU362076"/>
    </source>
</evidence>
<dbReference type="InterPro" id="IPR005648">
    <property type="entry name" value="FlgD"/>
</dbReference>
<evidence type="ECO:0000256" key="3">
    <source>
        <dbReference type="ARBA" id="ARBA00022795"/>
    </source>
</evidence>
<evidence type="ECO:0000256" key="6">
    <source>
        <dbReference type="SAM" id="MobiDB-lite"/>
    </source>
</evidence>
<dbReference type="Proteomes" id="UP001165069">
    <property type="component" value="Unassembled WGS sequence"/>
</dbReference>
<comment type="function">
    <text evidence="4 5">Required for flagellar hook formation. May act as a scaffolding protein.</text>
</comment>
<reference evidence="9 10" key="1">
    <citation type="journal article" date="2023" name="Antonie Van Leeuwenhoek">
        <title>Mesoterricola silvestris gen. nov., sp. nov., Mesoterricola sediminis sp. nov., Geothrix oryzae sp. nov., Geothrix edaphica sp. nov., Geothrix rubra sp. nov., and Geothrix limicola sp. nov., six novel members of Acidobacteriota isolated from soils.</title>
        <authorList>
            <person name="Itoh H."/>
            <person name="Sugisawa Y."/>
            <person name="Mise K."/>
            <person name="Xu Z."/>
            <person name="Kuniyasu M."/>
            <person name="Ushijima N."/>
            <person name="Kawano K."/>
            <person name="Kobayashi E."/>
            <person name="Shiratori Y."/>
            <person name="Masuda Y."/>
            <person name="Senoo K."/>
        </authorList>
    </citation>
    <scope>NUCLEOTIDE SEQUENCE [LARGE SCALE GENOMIC DNA]</scope>
    <source>
        <strain evidence="9 10">Red804</strain>
    </source>
</reference>
<proteinExistence type="inferred from homology"/>